<evidence type="ECO:0000313" key="18">
    <source>
        <dbReference type="EMBL" id="MDE48479.1"/>
    </source>
</evidence>
<dbReference type="GO" id="GO:0005524">
    <property type="term" value="F:ATP binding"/>
    <property type="evidence" value="ECO:0007669"/>
    <property type="project" value="UniProtKB-KW"/>
</dbReference>
<dbReference type="Gene3D" id="1.10.8.60">
    <property type="match status" value="1"/>
</dbReference>
<keyword evidence="15" id="KW-0482">Metalloprotease</keyword>
<evidence type="ECO:0000256" key="4">
    <source>
        <dbReference type="ARBA" id="ARBA00010044"/>
    </source>
</evidence>
<evidence type="ECO:0000256" key="15">
    <source>
        <dbReference type="ARBA" id="ARBA00023049"/>
    </source>
</evidence>
<dbReference type="GO" id="GO:0004222">
    <property type="term" value="F:metalloendopeptidase activity"/>
    <property type="evidence" value="ECO:0007669"/>
    <property type="project" value="InterPro"/>
</dbReference>
<dbReference type="FunFam" id="3.40.50.300:FF:000277">
    <property type="entry name" value="ATP-dependent zinc metalloprotease FtsH"/>
    <property type="match status" value="1"/>
</dbReference>
<dbReference type="CDD" id="cd19501">
    <property type="entry name" value="RecA-like_FtsH"/>
    <property type="match status" value="1"/>
</dbReference>
<dbReference type="Pfam" id="PF17862">
    <property type="entry name" value="AAA_lid_3"/>
    <property type="match status" value="1"/>
</dbReference>
<dbReference type="InterPro" id="IPR003959">
    <property type="entry name" value="ATPase_AAA_core"/>
</dbReference>
<evidence type="ECO:0000256" key="16">
    <source>
        <dbReference type="ARBA" id="ARBA00023136"/>
    </source>
</evidence>
<keyword evidence="16" id="KW-0472">Membrane</keyword>
<keyword evidence="10" id="KW-0378">Hydrolase</keyword>
<keyword evidence="14" id="KW-1133">Transmembrane helix</keyword>
<keyword evidence="7" id="KW-0812">Transmembrane</keyword>
<dbReference type="PANTHER" id="PTHR43655:SF8">
    <property type="entry name" value="PARAPLEGIN"/>
    <property type="match status" value="1"/>
</dbReference>
<comment type="subcellular location">
    <subcellularLocation>
        <location evidence="2">Membrane</location>
        <topology evidence="2">Multi-pass membrane protein</topology>
    </subcellularLocation>
    <subcellularLocation>
        <location evidence="3">Mitochondrion</location>
    </subcellularLocation>
</comment>
<dbReference type="Pfam" id="PF01434">
    <property type="entry name" value="Peptidase_M41"/>
    <property type="match status" value="1"/>
</dbReference>
<dbReference type="InterPro" id="IPR050928">
    <property type="entry name" value="ATP-dep_Zn_Metalloprotease"/>
</dbReference>
<dbReference type="FunFam" id="1.10.8.60:FF:000033">
    <property type="entry name" value="paraplegin isoform X1"/>
    <property type="match status" value="1"/>
</dbReference>
<dbReference type="NCBIfam" id="TIGR01241">
    <property type="entry name" value="FtsH_fam"/>
    <property type="match status" value="1"/>
</dbReference>
<dbReference type="InterPro" id="IPR005936">
    <property type="entry name" value="FtsH"/>
</dbReference>
<evidence type="ECO:0000256" key="2">
    <source>
        <dbReference type="ARBA" id="ARBA00004141"/>
    </source>
</evidence>
<keyword evidence="6" id="KW-0645">Protease</keyword>
<protein>
    <submittedName>
        <fullName evidence="18">Paraplegin</fullName>
    </submittedName>
</protein>
<evidence type="ECO:0000256" key="10">
    <source>
        <dbReference type="ARBA" id="ARBA00022801"/>
    </source>
</evidence>
<dbReference type="Gene3D" id="3.40.1690.20">
    <property type="match status" value="1"/>
</dbReference>
<dbReference type="GO" id="GO:0034982">
    <property type="term" value="P:mitochondrial protein processing"/>
    <property type="evidence" value="ECO:0007669"/>
    <property type="project" value="TreeGrafter"/>
</dbReference>
<gene>
    <name evidence="18" type="primary">Spg7</name>
    <name evidence="18" type="ORF">g.9911</name>
</gene>
<keyword evidence="11" id="KW-0862">Zinc</keyword>
<dbReference type="InterPro" id="IPR003593">
    <property type="entry name" value="AAA+_ATPase"/>
</dbReference>
<dbReference type="GO" id="GO:0046872">
    <property type="term" value="F:metal ion binding"/>
    <property type="evidence" value="ECO:0007669"/>
    <property type="project" value="UniProtKB-KW"/>
</dbReference>
<keyword evidence="12" id="KW-0067">ATP-binding</keyword>
<evidence type="ECO:0000259" key="17">
    <source>
        <dbReference type="SMART" id="SM00382"/>
    </source>
</evidence>
<evidence type="ECO:0000256" key="9">
    <source>
        <dbReference type="ARBA" id="ARBA00022741"/>
    </source>
</evidence>
<keyword evidence="13" id="KW-0809">Transit peptide</keyword>
<dbReference type="FunFam" id="1.20.58.760:FF:000003">
    <property type="entry name" value="AFG3-like AAA ATPase 2"/>
    <property type="match status" value="1"/>
</dbReference>
<proteinExistence type="inferred from homology"/>
<evidence type="ECO:0000256" key="14">
    <source>
        <dbReference type="ARBA" id="ARBA00022989"/>
    </source>
</evidence>
<dbReference type="InterPro" id="IPR000642">
    <property type="entry name" value="Peptidase_M41"/>
</dbReference>
<dbReference type="SUPFAM" id="SSF140990">
    <property type="entry name" value="FtsH protease domain-like"/>
    <property type="match status" value="1"/>
</dbReference>
<reference evidence="18" key="1">
    <citation type="submission" date="2018-10" db="EMBL/GenBank/DDBJ databases">
        <title>Transcriptome assembly of Aceria tosichella (Wheat curl mite) Type 2.</title>
        <authorList>
            <person name="Scully E.D."/>
            <person name="Geib S.M."/>
            <person name="Palmer N.A."/>
            <person name="Gupta A.K."/>
            <person name="Sarath G."/>
            <person name="Tatineni S."/>
        </authorList>
    </citation>
    <scope>NUCLEOTIDE SEQUENCE</scope>
    <source>
        <strain evidence="18">LincolnNE</strain>
    </source>
</reference>
<dbReference type="EMBL" id="GGYP01003708">
    <property type="protein sequence ID" value="MDE48479.1"/>
    <property type="molecule type" value="Transcribed_RNA"/>
</dbReference>
<evidence type="ECO:0000256" key="6">
    <source>
        <dbReference type="ARBA" id="ARBA00022670"/>
    </source>
</evidence>
<feature type="domain" description="AAA+ ATPase" evidence="17">
    <location>
        <begin position="258"/>
        <end position="396"/>
    </location>
</feature>
<evidence type="ECO:0000256" key="13">
    <source>
        <dbReference type="ARBA" id="ARBA00022946"/>
    </source>
</evidence>
<keyword evidence="9" id="KW-0547">Nucleotide-binding</keyword>
<keyword evidence="8" id="KW-0479">Metal-binding</keyword>
<evidence type="ECO:0000256" key="3">
    <source>
        <dbReference type="ARBA" id="ARBA00004173"/>
    </source>
</evidence>
<name>A0A6G1SDN3_9ACAR</name>
<comment type="similarity">
    <text evidence="4">In the C-terminal section; belongs to the peptidase M41 family.</text>
</comment>
<evidence type="ECO:0000256" key="11">
    <source>
        <dbReference type="ARBA" id="ARBA00022833"/>
    </source>
</evidence>
<sequence>MMLRHLLASHLDFRSLKFRFNPVRYFSDRSKFIKRNDNRKPIWATLAVAGVVAPIQGVPPQINDTGGPQRTPQSPFGQFPNGPYINWNQFCYQMLARGEVERIIVDPTTNAVRVILFDGAIINGVRPFMRQYLLQVPSIEIFEKKLREFERSIGIKPGYEVPVIYERSSSTRAIVGTLMLAGLLYFFTRNARIAGPQSIISSFSKAKFTLVDPAIRANDSASIRFKDVAGLQEAKVEIMEFVDYLKNGERFLKLGAKLPKGVLLTGPPGCGKTLLAKAVATEANVPFLALSGSDFIEMIGGVGASRVRSLFKSANKLAPCIVYIDEIDSIGKKRSGSQFNNSEMEQTLNQLLVEMDGIVSRKGVILLASTNRADVLDQALTRPGRFDRQILIDLPNLEERKEIFEKHASKIKLECPPSHLAKRIAQLTPGMSGADLANVCNEAALHAARKDKTAVSSDDLEYAIERVVGGTEKRSSSISAEEKRIIAYHECGHALVGWLLEHTDPLLKVSIVPRTSNVLGFAQYLPSDQKLYNQQQFFDRMCMALGGRVAELIKFNHLSTGAQDDLKKVTQMAMAQIKEYGFDPVIGNISFPKEDAEQQGKKPYSKRLANTMDLRAGIMVREAFDKTLQLLKGHMDKLDLLAENLLAKEVMNSSDIEKLIGPRPYKKESNINLTV</sequence>
<evidence type="ECO:0000256" key="7">
    <source>
        <dbReference type="ARBA" id="ARBA00022692"/>
    </source>
</evidence>
<comment type="similarity">
    <text evidence="5">In the N-terminal section; belongs to the AAA ATPase family.</text>
</comment>
<dbReference type="GO" id="GO:0005745">
    <property type="term" value="C:m-AAA complex"/>
    <property type="evidence" value="ECO:0007669"/>
    <property type="project" value="TreeGrafter"/>
</dbReference>
<dbReference type="InterPro" id="IPR037219">
    <property type="entry name" value="Peptidase_M41-like"/>
</dbReference>
<dbReference type="InterPro" id="IPR027417">
    <property type="entry name" value="P-loop_NTPase"/>
</dbReference>
<accession>A0A6G1SDN3</accession>
<dbReference type="Gene3D" id="3.40.50.300">
    <property type="entry name" value="P-loop containing nucleotide triphosphate hydrolases"/>
    <property type="match status" value="1"/>
</dbReference>
<dbReference type="GO" id="GO:0004176">
    <property type="term" value="F:ATP-dependent peptidase activity"/>
    <property type="evidence" value="ECO:0007669"/>
    <property type="project" value="InterPro"/>
</dbReference>
<comment type="cofactor">
    <cofactor evidence="1">
        <name>Zn(2+)</name>
        <dbReference type="ChEBI" id="CHEBI:29105"/>
    </cofactor>
</comment>
<dbReference type="PANTHER" id="PTHR43655">
    <property type="entry name" value="ATP-DEPENDENT PROTEASE"/>
    <property type="match status" value="1"/>
</dbReference>
<evidence type="ECO:0000256" key="1">
    <source>
        <dbReference type="ARBA" id="ARBA00001947"/>
    </source>
</evidence>
<organism evidence="18">
    <name type="scientific">Aceria tosichella</name>
    <name type="common">wheat curl mite</name>
    <dbReference type="NCBI Taxonomy" id="561515"/>
    <lineage>
        <taxon>Eukaryota</taxon>
        <taxon>Metazoa</taxon>
        <taxon>Ecdysozoa</taxon>
        <taxon>Arthropoda</taxon>
        <taxon>Chelicerata</taxon>
        <taxon>Arachnida</taxon>
        <taxon>Acari</taxon>
        <taxon>Acariformes</taxon>
        <taxon>Trombidiformes</taxon>
        <taxon>Prostigmata</taxon>
        <taxon>Eupodina</taxon>
        <taxon>Eriophyoidea</taxon>
        <taxon>Eriophyidae</taxon>
        <taxon>Eriophyinae</taxon>
        <taxon>Aceriini</taxon>
        <taxon>Aceria</taxon>
    </lineage>
</organism>
<evidence type="ECO:0000256" key="5">
    <source>
        <dbReference type="ARBA" id="ARBA00010550"/>
    </source>
</evidence>
<dbReference type="Pfam" id="PF00004">
    <property type="entry name" value="AAA"/>
    <property type="match status" value="1"/>
</dbReference>
<dbReference type="SUPFAM" id="SSF52540">
    <property type="entry name" value="P-loop containing nucleoside triphosphate hydrolases"/>
    <property type="match status" value="1"/>
</dbReference>
<dbReference type="SMART" id="SM00382">
    <property type="entry name" value="AAA"/>
    <property type="match status" value="1"/>
</dbReference>
<dbReference type="Gene3D" id="1.20.58.760">
    <property type="entry name" value="Peptidase M41"/>
    <property type="match status" value="1"/>
</dbReference>
<dbReference type="GO" id="GO:0016887">
    <property type="term" value="F:ATP hydrolysis activity"/>
    <property type="evidence" value="ECO:0007669"/>
    <property type="project" value="InterPro"/>
</dbReference>
<dbReference type="AlphaFoldDB" id="A0A6G1SDN3"/>
<dbReference type="InterPro" id="IPR041569">
    <property type="entry name" value="AAA_lid_3"/>
</dbReference>
<evidence type="ECO:0000256" key="12">
    <source>
        <dbReference type="ARBA" id="ARBA00022840"/>
    </source>
</evidence>
<evidence type="ECO:0000256" key="8">
    <source>
        <dbReference type="ARBA" id="ARBA00022723"/>
    </source>
</evidence>